<organism evidence="1 2">
    <name type="scientific">Sinomicrobium pectinilyticum</name>
    <dbReference type="NCBI Taxonomy" id="1084421"/>
    <lineage>
        <taxon>Bacteria</taxon>
        <taxon>Pseudomonadati</taxon>
        <taxon>Bacteroidota</taxon>
        <taxon>Flavobacteriia</taxon>
        <taxon>Flavobacteriales</taxon>
        <taxon>Flavobacteriaceae</taxon>
        <taxon>Sinomicrobium</taxon>
    </lineage>
</organism>
<dbReference type="RefSeq" id="WP_170164563.1">
    <property type="nucleotide sequence ID" value="NZ_RJTM01000133.1"/>
</dbReference>
<reference evidence="1 2" key="1">
    <citation type="submission" date="2018-10" db="EMBL/GenBank/DDBJ databases">
        <title>Sinomicrobium pectinilyticum sp. nov., a pectinase-producing bacterium isolated from alkaline and saline soil, and emended description of the genus Sinomicrobium.</title>
        <authorList>
            <person name="Cheng B."/>
            <person name="Li C."/>
            <person name="Lai Q."/>
            <person name="Du M."/>
            <person name="Shao Z."/>
            <person name="Xu P."/>
            <person name="Yang C."/>
        </authorList>
    </citation>
    <scope>NUCLEOTIDE SEQUENCE [LARGE SCALE GENOMIC DNA]</scope>
    <source>
        <strain evidence="1 2">5DNS001</strain>
    </source>
</reference>
<accession>A0A3N0DYA6</accession>
<keyword evidence="2" id="KW-1185">Reference proteome</keyword>
<evidence type="ECO:0000313" key="1">
    <source>
        <dbReference type="EMBL" id="RNL80541.1"/>
    </source>
</evidence>
<dbReference type="AlphaFoldDB" id="A0A3N0DYA6"/>
<gene>
    <name evidence="1" type="ORF">ED312_19270</name>
</gene>
<protein>
    <submittedName>
        <fullName evidence="1">Uncharacterized protein</fullName>
    </submittedName>
</protein>
<name>A0A3N0DYA6_SINP1</name>
<evidence type="ECO:0000313" key="2">
    <source>
        <dbReference type="Proteomes" id="UP000267469"/>
    </source>
</evidence>
<dbReference type="EMBL" id="RJTM01000133">
    <property type="protein sequence ID" value="RNL80541.1"/>
    <property type="molecule type" value="Genomic_DNA"/>
</dbReference>
<dbReference type="Proteomes" id="UP000267469">
    <property type="component" value="Unassembled WGS sequence"/>
</dbReference>
<proteinExistence type="predicted"/>
<feature type="non-terminal residue" evidence="1">
    <location>
        <position position="1"/>
    </location>
</feature>
<comment type="caution">
    <text evidence="1">The sequence shown here is derived from an EMBL/GenBank/DDBJ whole genome shotgun (WGS) entry which is preliminary data.</text>
</comment>
<sequence>QDTLLIAYKDSTYQMTIGGLKQLKLRLIQALKQHQPEAYDHLIKELQMYSQPFLTDSTAFIGRWRLRTERESLWLEHQQMPRAPLMLFHLAELVFTDGQWKVKKITYKKVWKALYRG</sequence>